<reference evidence="3 4" key="1">
    <citation type="submission" date="2018-10" db="EMBL/GenBank/DDBJ databases">
        <title>Sphingobacterium sp. M05W1-28.</title>
        <authorList>
            <person name="Cai H."/>
        </authorList>
    </citation>
    <scope>NUCLEOTIDE SEQUENCE [LARGE SCALE GENOMIC DNA]</scope>
    <source>
        <strain evidence="3 4">M05W1-28</strain>
    </source>
</reference>
<evidence type="ECO:0000313" key="3">
    <source>
        <dbReference type="EMBL" id="RKO70887.1"/>
    </source>
</evidence>
<evidence type="ECO:0000256" key="1">
    <source>
        <dbReference type="SAM" id="SignalP"/>
    </source>
</evidence>
<feature type="signal peptide" evidence="1">
    <location>
        <begin position="1"/>
        <end position="23"/>
    </location>
</feature>
<keyword evidence="4" id="KW-1185">Reference proteome</keyword>
<dbReference type="OrthoDB" id="1312186at2"/>
<dbReference type="Pfam" id="PF16389">
    <property type="entry name" value="DUF4998"/>
    <property type="match status" value="1"/>
</dbReference>
<dbReference type="InterPro" id="IPR032164">
    <property type="entry name" value="DUF5000"/>
</dbReference>
<dbReference type="RefSeq" id="WP_121125005.1">
    <property type="nucleotide sequence ID" value="NZ_RBWS01000010.1"/>
</dbReference>
<feature type="chain" id="PRO_5019341829" description="DUF5000 domain-containing protein" evidence="1">
    <location>
        <begin position="24"/>
        <end position="399"/>
    </location>
</feature>
<gene>
    <name evidence="3" type="ORF">D7322_14525</name>
</gene>
<protein>
    <recommendedName>
        <fullName evidence="2">DUF5000 domain-containing protein</fullName>
    </recommendedName>
</protein>
<sequence length="399" mass="44463">MKNNITTLICCLLALLASCSKQQTDFRDLLGGHEIVYTGLVGQVIEKPGNLRTILTWKKSSDPSIVKYVIFYNQKDSVVVDVTDKKDSVSATITNLEEAVYTFTIYSYDAKGNKSVPKLLNAKVYGPIYQASLLNRPYNGDVPYVAFDNGKVELNFNKPDTVNVTTKVKYTTTANTIKEVDLAPTDSILNLNDYKPGTEITYRSFYKPTRNAIDIFSATADAVFPQVYFNILCDKSLFRELSLPNDVGTLAESPLRNLWDGSVGPQGYPNIYHSQGNVPLPHTISFDMGKIYNNLSILEETGRNCCHNPDQFEVWGIADISNAATTLPANDAGWKDEAIRKGWTLLLDAVRTDDGSAAKKFELIKNPPPVRYIRIRVKHNANGDTNQSNMSELSFWNGQ</sequence>
<proteinExistence type="predicted"/>
<keyword evidence="1" id="KW-0732">Signal</keyword>
<comment type="caution">
    <text evidence="3">The sequence shown here is derived from an EMBL/GenBank/DDBJ whole genome shotgun (WGS) entry which is preliminary data.</text>
</comment>
<dbReference type="Gene3D" id="2.60.120.260">
    <property type="entry name" value="Galactose-binding domain-like"/>
    <property type="match status" value="1"/>
</dbReference>
<dbReference type="InterPro" id="IPR036116">
    <property type="entry name" value="FN3_sf"/>
</dbReference>
<dbReference type="PROSITE" id="PS51257">
    <property type="entry name" value="PROKAR_LIPOPROTEIN"/>
    <property type="match status" value="1"/>
</dbReference>
<evidence type="ECO:0000313" key="4">
    <source>
        <dbReference type="Proteomes" id="UP000282423"/>
    </source>
</evidence>
<dbReference type="Gene3D" id="2.60.40.10">
    <property type="entry name" value="Immunoglobulins"/>
    <property type="match status" value="1"/>
</dbReference>
<dbReference type="Proteomes" id="UP000282423">
    <property type="component" value="Unassembled WGS sequence"/>
</dbReference>
<name>A0A420VXC3_9SPHI</name>
<accession>A0A420VXC3</accession>
<dbReference type="EMBL" id="RBWS01000010">
    <property type="protein sequence ID" value="RKO70887.1"/>
    <property type="molecule type" value="Genomic_DNA"/>
</dbReference>
<dbReference type="Pfam" id="PF16391">
    <property type="entry name" value="DUF5000"/>
    <property type="match status" value="1"/>
</dbReference>
<dbReference type="SUPFAM" id="SSF49265">
    <property type="entry name" value="Fibronectin type III"/>
    <property type="match status" value="1"/>
</dbReference>
<dbReference type="InterPro" id="IPR013783">
    <property type="entry name" value="Ig-like_fold"/>
</dbReference>
<organism evidence="3 4">
    <name type="scientific">Sphingobacterium puteale</name>
    <dbReference type="NCBI Taxonomy" id="2420510"/>
    <lineage>
        <taxon>Bacteria</taxon>
        <taxon>Pseudomonadati</taxon>
        <taxon>Bacteroidota</taxon>
        <taxon>Sphingobacteriia</taxon>
        <taxon>Sphingobacteriales</taxon>
        <taxon>Sphingobacteriaceae</taxon>
        <taxon>Sphingobacterium</taxon>
    </lineage>
</organism>
<dbReference type="AlphaFoldDB" id="A0A420VXC3"/>
<feature type="domain" description="DUF5000" evidence="2">
    <location>
        <begin position="259"/>
        <end position="396"/>
    </location>
</feature>
<evidence type="ECO:0000259" key="2">
    <source>
        <dbReference type="Pfam" id="PF16391"/>
    </source>
</evidence>